<dbReference type="Proteomes" id="UP001054857">
    <property type="component" value="Unassembled WGS sequence"/>
</dbReference>
<proteinExistence type="predicted"/>
<feature type="compositionally biased region" description="Pro residues" evidence="2">
    <location>
        <begin position="200"/>
        <end position="209"/>
    </location>
</feature>
<dbReference type="EMBL" id="BMAR01000029">
    <property type="protein sequence ID" value="GFR49294.1"/>
    <property type="molecule type" value="Genomic_DNA"/>
</dbReference>
<evidence type="ECO:0000256" key="1">
    <source>
        <dbReference type="PROSITE-ProRule" id="PRU00259"/>
    </source>
</evidence>
<feature type="compositionally biased region" description="Low complexity" evidence="2">
    <location>
        <begin position="404"/>
        <end position="425"/>
    </location>
</feature>
<dbReference type="InterPro" id="IPR011989">
    <property type="entry name" value="ARM-like"/>
</dbReference>
<dbReference type="InterPro" id="IPR016024">
    <property type="entry name" value="ARM-type_fold"/>
</dbReference>
<dbReference type="SUPFAM" id="SSF48371">
    <property type="entry name" value="ARM repeat"/>
    <property type="match status" value="1"/>
</dbReference>
<feature type="compositionally biased region" description="Gly residues" evidence="2">
    <location>
        <begin position="346"/>
        <end position="359"/>
    </location>
</feature>
<organism evidence="3 4">
    <name type="scientific">Astrephomene gubernaculifera</name>
    <dbReference type="NCBI Taxonomy" id="47775"/>
    <lineage>
        <taxon>Eukaryota</taxon>
        <taxon>Viridiplantae</taxon>
        <taxon>Chlorophyta</taxon>
        <taxon>core chlorophytes</taxon>
        <taxon>Chlorophyceae</taxon>
        <taxon>CS clade</taxon>
        <taxon>Chlamydomonadales</taxon>
        <taxon>Astrephomenaceae</taxon>
        <taxon>Astrephomene</taxon>
    </lineage>
</organism>
<reference evidence="3 4" key="1">
    <citation type="journal article" date="2021" name="Sci. Rep.">
        <title>Genome sequencing of the multicellular alga Astrephomene provides insights into convergent evolution of germ-soma differentiation.</title>
        <authorList>
            <person name="Yamashita S."/>
            <person name="Yamamoto K."/>
            <person name="Matsuzaki R."/>
            <person name="Suzuki S."/>
            <person name="Yamaguchi H."/>
            <person name="Hirooka S."/>
            <person name="Minakuchi Y."/>
            <person name="Miyagishima S."/>
            <person name="Kawachi M."/>
            <person name="Toyoda A."/>
            <person name="Nozaki H."/>
        </authorList>
    </citation>
    <scope>NUCLEOTIDE SEQUENCE [LARGE SCALE GENOMIC DNA]</scope>
    <source>
        <strain evidence="3 4">NIES-4017</strain>
    </source>
</reference>
<feature type="repeat" description="ARM" evidence="1">
    <location>
        <begin position="109"/>
        <end position="152"/>
    </location>
</feature>
<dbReference type="Gene3D" id="1.25.10.10">
    <property type="entry name" value="Leucine-rich Repeat Variant"/>
    <property type="match status" value="1"/>
</dbReference>
<comment type="caution">
    <text evidence="3">The sequence shown here is derived from an EMBL/GenBank/DDBJ whole genome shotgun (WGS) entry which is preliminary data.</text>
</comment>
<dbReference type="InterPro" id="IPR042856">
    <property type="entry name" value="RSP14"/>
</dbReference>
<protein>
    <submittedName>
        <fullName evidence="3">Uncharacterized protein</fullName>
    </submittedName>
</protein>
<dbReference type="PANTHER" id="PTHR15599">
    <property type="entry name" value="RTDR1"/>
    <property type="match status" value="1"/>
</dbReference>
<feature type="compositionally biased region" description="Low complexity" evidence="2">
    <location>
        <begin position="368"/>
        <end position="395"/>
    </location>
</feature>
<sequence length="478" mass="46129">MPGPGNSRTVEERLEKARLIPRLSTEVLNMCKSVDQLLRSQHTSNLSQAIVCVHEIARQHFAVVVALKWAVLLVDLLEADNPDVRLSACNALAAVCVAQEGRDAVRSAGGLRPLVMLLAEGSRSPLAAAAAAALMNCSACDVCKEAIADCRGVPQLLGLIRDALARCIPPPPGSSQAAAPAAAAAAASGSAAAAEAAAKAPPPASPPPAGRSGSGSGATEGVEGSGGSSSSAGADGDGGSKADLRTPGECKAAAYAAGALMNMGGLISVQEKMLQAGAVSVLQEVCRVAAPDDPIGTRAGFVLSWLAVGSGALDAELQQLLAAAGAEAGEAGAGSRPESRVVGPGAATGGAGAGAGGAAGNKHGHPNGVLGAVGLVSSSSQAAGASSGGAHATSPRSRHRQQQHQHQQQPQFRTGLGTSGTTAAGKHVKSVAPGGGGGGAGGGGGGGKHAAAAGSKSAAGTAAGATTTVKATTVVARA</sequence>
<keyword evidence="4" id="KW-1185">Reference proteome</keyword>
<feature type="compositionally biased region" description="Low complexity" evidence="2">
    <location>
        <begin position="449"/>
        <end position="478"/>
    </location>
</feature>
<feature type="region of interest" description="Disordered" evidence="2">
    <location>
        <begin position="330"/>
        <end position="478"/>
    </location>
</feature>
<evidence type="ECO:0000313" key="4">
    <source>
        <dbReference type="Proteomes" id="UP001054857"/>
    </source>
</evidence>
<accession>A0AAD3HPR4</accession>
<name>A0AAD3HPR4_9CHLO</name>
<dbReference type="PROSITE" id="PS50176">
    <property type="entry name" value="ARM_REPEAT"/>
    <property type="match status" value="1"/>
</dbReference>
<dbReference type="AlphaFoldDB" id="A0AAD3HPR4"/>
<evidence type="ECO:0000256" key="2">
    <source>
        <dbReference type="SAM" id="MobiDB-lite"/>
    </source>
</evidence>
<evidence type="ECO:0000313" key="3">
    <source>
        <dbReference type="EMBL" id="GFR49294.1"/>
    </source>
</evidence>
<dbReference type="PANTHER" id="PTHR15599:SF1">
    <property type="entry name" value="RADIAL SPOKE HEAD 14 HOMOLOG"/>
    <property type="match status" value="1"/>
</dbReference>
<feature type="region of interest" description="Disordered" evidence="2">
    <location>
        <begin position="196"/>
        <end position="245"/>
    </location>
</feature>
<dbReference type="InterPro" id="IPR000225">
    <property type="entry name" value="Armadillo"/>
</dbReference>
<feature type="compositionally biased region" description="Gly residues" evidence="2">
    <location>
        <begin position="212"/>
        <end position="227"/>
    </location>
</feature>
<feature type="compositionally biased region" description="Gly residues" evidence="2">
    <location>
        <begin position="433"/>
        <end position="448"/>
    </location>
</feature>
<gene>
    <name evidence="3" type="ORF">Agub_g11316</name>
</gene>